<feature type="transmembrane region" description="Helical" evidence="2">
    <location>
        <begin position="399"/>
        <end position="425"/>
    </location>
</feature>
<dbReference type="InterPro" id="IPR018746">
    <property type="entry name" value="DUF2298"/>
</dbReference>
<evidence type="ECO:0000256" key="1">
    <source>
        <dbReference type="SAM" id="MobiDB-lite"/>
    </source>
</evidence>
<feature type="transmembrane region" description="Helical" evidence="2">
    <location>
        <begin position="335"/>
        <end position="353"/>
    </location>
</feature>
<organism evidence="3 4">
    <name type="scientific">Methanoculleus marisnigri</name>
    <dbReference type="NCBI Taxonomy" id="2198"/>
    <lineage>
        <taxon>Archaea</taxon>
        <taxon>Methanobacteriati</taxon>
        <taxon>Methanobacteriota</taxon>
        <taxon>Stenosarchaea group</taxon>
        <taxon>Methanomicrobia</taxon>
        <taxon>Methanomicrobiales</taxon>
        <taxon>Methanomicrobiaceae</taxon>
        <taxon>Methanoculleus</taxon>
    </lineage>
</organism>
<keyword evidence="2" id="KW-0812">Transmembrane</keyword>
<evidence type="ECO:0008006" key="5">
    <source>
        <dbReference type="Google" id="ProtNLM"/>
    </source>
</evidence>
<feature type="transmembrane region" description="Helical" evidence="2">
    <location>
        <begin position="6"/>
        <end position="27"/>
    </location>
</feature>
<comment type="caution">
    <text evidence="3">The sequence shown here is derived from an EMBL/GenBank/DDBJ whole genome shotgun (WGS) entry which is preliminary data.</text>
</comment>
<dbReference type="PANTHER" id="PTHR10790:SF51">
    <property type="entry name" value="TETRATRICOPEPTIDE REPEAT PROTEIN"/>
    <property type="match status" value="1"/>
</dbReference>
<sequence>MAGEFVVPVLLWLAVIKLLHLGTWPALDRTLGNLSAAAAYPASILLFTLGSWYCGLSGLPVWLALLPFLAAIVYAGSRRFYTRERLQSALSWDLAFLIPFLFMLEVRWINPTISYAEKFMDHAILASIMRLPTIPPLDPWYAGGTLDVYYYIGYWMSGVLGLVSGVPSTVTFNLVLPTVLGLAVVSLYALGHLLLDRYRWLPVLALFIPNPSAIYHILIGDAWFDVLWGSTRTIANTINEYPIFSMLWGDVHPHVMSFFNQGFLLFLLVFACMRWGTLPLRGRALVCGLAALALGSMPGFNSWDVLVYAPVTLVFGLLIWWRYGNLTRDREKSWMMLAAVPPLAIVTYLPFYLQLNSPGIGGIGIVPTPSEPVEFLLVHGFFLAVLIAFCAPDIRKRPYLLLAAVPFVLAGYPAAAIAAVPLVYLLARRRFAATDTLAILGLLIILATELVYLKDNMGETYFRMNTVFKFYLPAWILMGTASLAVIGGWLERADIGRRMPARAGRLLPVLAVALLLAAPFAINVDFGYGSHTLDGAAYLEGSHPGDAAAIAFLRDLPGDHIIVEAEGGDYTYYSRVSSFTGIPAVIGMPFHEYMWRGDEGRISERSADVRRIYEQPSRTIELSRAYNATLLYVGAEERDRYTVSIPTEALELIYDAEGVQIYLCGVEGAEREGSLRKGGGESGAPSSYSHRTG</sequence>
<keyword evidence="2" id="KW-0472">Membrane</keyword>
<gene>
    <name evidence="3" type="ORF">XD82_1464</name>
</gene>
<evidence type="ECO:0000256" key="2">
    <source>
        <dbReference type="SAM" id="Phobius"/>
    </source>
</evidence>
<accession>A0A101GLV6</accession>
<feature type="non-terminal residue" evidence="3">
    <location>
        <position position="693"/>
    </location>
</feature>
<proteinExistence type="predicted"/>
<feature type="transmembrane region" description="Helical" evidence="2">
    <location>
        <begin position="502"/>
        <end position="522"/>
    </location>
</feature>
<dbReference type="Pfam" id="PF10060">
    <property type="entry name" value="DUF2298"/>
    <property type="match status" value="1"/>
</dbReference>
<dbReference type="AlphaFoldDB" id="A0A101GLV6"/>
<feature type="transmembrane region" description="Helical" evidence="2">
    <location>
        <begin position="472"/>
        <end position="490"/>
    </location>
</feature>
<dbReference type="NCBIfam" id="TIGR03662">
    <property type="entry name" value="Chlor_Arch_YYY"/>
    <property type="match status" value="1"/>
</dbReference>
<dbReference type="EMBL" id="LGGD01000202">
    <property type="protein sequence ID" value="KUK60828.1"/>
    <property type="molecule type" value="Genomic_DNA"/>
</dbReference>
<feature type="transmembrane region" description="Helical" evidence="2">
    <location>
        <begin position="255"/>
        <end position="273"/>
    </location>
</feature>
<dbReference type="Proteomes" id="UP000054323">
    <property type="component" value="Unassembled WGS sequence"/>
</dbReference>
<feature type="transmembrane region" description="Helical" evidence="2">
    <location>
        <begin position="373"/>
        <end position="392"/>
    </location>
</feature>
<keyword evidence="2" id="KW-1133">Transmembrane helix</keyword>
<feature type="transmembrane region" description="Helical" evidence="2">
    <location>
        <begin position="280"/>
        <end position="299"/>
    </location>
</feature>
<feature type="region of interest" description="Disordered" evidence="1">
    <location>
        <begin position="672"/>
        <end position="693"/>
    </location>
</feature>
<feature type="transmembrane region" description="Helical" evidence="2">
    <location>
        <begin position="148"/>
        <end position="167"/>
    </location>
</feature>
<feature type="transmembrane region" description="Helical" evidence="2">
    <location>
        <begin position="305"/>
        <end position="323"/>
    </location>
</feature>
<reference evidence="4" key="1">
    <citation type="journal article" date="2015" name="MBio">
        <title>Genome-Resolved Metagenomic Analysis Reveals Roles for Candidate Phyla and Other Microbial Community Members in Biogeochemical Transformations in Oil Reservoirs.</title>
        <authorList>
            <person name="Hu P."/>
            <person name="Tom L."/>
            <person name="Singh A."/>
            <person name="Thomas B.C."/>
            <person name="Baker B.J."/>
            <person name="Piceno Y.M."/>
            <person name="Andersen G.L."/>
            <person name="Banfield J.F."/>
        </authorList>
    </citation>
    <scope>NUCLEOTIDE SEQUENCE [LARGE SCALE GENOMIC DNA]</scope>
</reference>
<feature type="transmembrane region" description="Helical" evidence="2">
    <location>
        <begin position="174"/>
        <end position="195"/>
    </location>
</feature>
<evidence type="ECO:0000313" key="3">
    <source>
        <dbReference type="EMBL" id="KUK60828.1"/>
    </source>
</evidence>
<dbReference type="PANTHER" id="PTHR10790">
    <property type="entry name" value="TPR-DOMAIN CONTAINING PROTEIN"/>
    <property type="match status" value="1"/>
</dbReference>
<name>A0A101GLV6_9EURY</name>
<evidence type="ECO:0000313" key="4">
    <source>
        <dbReference type="Proteomes" id="UP000054323"/>
    </source>
</evidence>
<protein>
    <recommendedName>
        <fullName evidence="5">YYY membrane protein</fullName>
    </recommendedName>
</protein>
<feature type="transmembrane region" description="Helical" evidence="2">
    <location>
        <begin position="431"/>
        <end position="452"/>
    </location>
</feature>
<feature type="transmembrane region" description="Helical" evidence="2">
    <location>
        <begin position="34"/>
        <end position="53"/>
    </location>
</feature>
<feature type="compositionally biased region" description="Polar residues" evidence="1">
    <location>
        <begin position="684"/>
        <end position="693"/>
    </location>
</feature>
<feature type="transmembrane region" description="Helical" evidence="2">
    <location>
        <begin position="59"/>
        <end position="77"/>
    </location>
</feature>